<dbReference type="Pfam" id="PF07714">
    <property type="entry name" value="PK_Tyr_Ser-Thr"/>
    <property type="match status" value="1"/>
</dbReference>
<keyword evidence="2" id="KW-1003">Cell membrane</keyword>
<organism evidence="4 5">
    <name type="scientific">Forsythia ovata</name>
    <dbReference type="NCBI Taxonomy" id="205694"/>
    <lineage>
        <taxon>Eukaryota</taxon>
        <taxon>Viridiplantae</taxon>
        <taxon>Streptophyta</taxon>
        <taxon>Embryophyta</taxon>
        <taxon>Tracheophyta</taxon>
        <taxon>Spermatophyta</taxon>
        <taxon>Magnoliopsida</taxon>
        <taxon>eudicotyledons</taxon>
        <taxon>Gunneridae</taxon>
        <taxon>Pentapetalae</taxon>
        <taxon>asterids</taxon>
        <taxon>lamiids</taxon>
        <taxon>Lamiales</taxon>
        <taxon>Oleaceae</taxon>
        <taxon>Forsythieae</taxon>
        <taxon>Forsythia</taxon>
    </lineage>
</organism>
<evidence type="ECO:0000259" key="3">
    <source>
        <dbReference type="PROSITE" id="PS50011"/>
    </source>
</evidence>
<feature type="domain" description="Protein kinase" evidence="3">
    <location>
        <begin position="1"/>
        <end position="125"/>
    </location>
</feature>
<keyword evidence="5" id="KW-1185">Reference proteome</keyword>
<dbReference type="Proteomes" id="UP001604277">
    <property type="component" value="Unassembled WGS sequence"/>
</dbReference>
<keyword evidence="4" id="KW-0808">Transferase</keyword>
<reference evidence="5" key="1">
    <citation type="submission" date="2024-07" db="EMBL/GenBank/DDBJ databases">
        <title>Two chromosome-level genome assemblies of Korean endemic species Abeliophyllum distichum and Forsythia ovata (Oleaceae).</title>
        <authorList>
            <person name="Jang H."/>
        </authorList>
    </citation>
    <scope>NUCLEOTIDE SEQUENCE [LARGE SCALE GENOMIC DNA]</scope>
</reference>
<comment type="subcellular location">
    <subcellularLocation>
        <location evidence="1">Cell membrane</location>
    </subcellularLocation>
</comment>
<dbReference type="PANTHER" id="PTHR45621">
    <property type="entry name" value="OS01G0588500 PROTEIN-RELATED"/>
    <property type="match status" value="1"/>
</dbReference>
<dbReference type="InterPro" id="IPR000719">
    <property type="entry name" value="Prot_kinase_dom"/>
</dbReference>
<evidence type="ECO:0000256" key="2">
    <source>
        <dbReference type="ARBA" id="ARBA00022475"/>
    </source>
</evidence>
<dbReference type="InterPro" id="IPR011009">
    <property type="entry name" value="Kinase-like_dom_sf"/>
</dbReference>
<comment type="caution">
    <text evidence="4">The sequence shown here is derived from an EMBL/GenBank/DDBJ whole genome shotgun (WGS) entry which is preliminary data.</text>
</comment>
<dbReference type="EMBL" id="JBFOLJ010000013">
    <property type="protein sequence ID" value="KAL2483104.1"/>
    <property type="molecule type" value="Genomic_DNA"/>
</dbReference>
<evidence type="ECO:0000313" key="4">
    <source>
        <dbReference type="EMBL" id="KAL2483104.1"/>
    </source>
</evidence>
<protein>
    <submittedName>
        <fullName evidence="4">Protein kinase superfamily protein</fullName>
    </submittedName>
</protein>
<dbReference type="PROSITE" id="PS50011">
    <property type="entry name" value="PROTEIN_KINASE_DOM"/>
    <property type="match status" value="1"/>
</dbReference>
<dbReference type="InterPro" id="IPR001245">
    <property type="entry name" value="Ser-Thr/Tyr_kinase_cat_dom"/>
</dbReference>
<keyword evidence="4" id="KW-0418">Kinase</keyword>
<gene>
    <name evidence="4" type="ORF">Fot_44548</name>
</gene>
<evidence type="ECO:0000256" key="1">
    <source>
        <dbReference type="ARBA" id="ARBA00004236"/>
    </source>
</evidence>
<dbReference type="GO" id="GO:0005886">
    <property type="term" value="C:plasma membrane"/>
    <property type="evidence" value="ECO:0007669"/>
    <property type="project" value="UniProtKB-SubCell"/>
</dbReference>
<dbReference type="Gene3D" id="1.10.510.10">
    <property type="entry name" value="Transferase(Phosphotransferase) domain 1"/>
    <property type="match status" value="1"/>
</dbReference>
<name>A0ABD1R4T1_9LAMI</name>
<sequence>MQAVVNLLGRLSHPNLIKLLGYCCEDNKLLLVYEFMQRGSLDNHLFRSKNLIQKLREARNGKQDFLMLIFGSVVYAGSVATDPLSWDIRLKIAIGAARGLAFLHTSNKQVIYRDFKSSNILLDGV</sequence>
<dbReference type="PROSITE" id="PS00108">
    <property type="entry name" value="PROTEIN_KINASE_ST"/>
    <property type="match status" value="1"/>
</dbReference>
<proteinExistence type="predicted"/>
<dbReference type="GO" id="GO:0016301">
    <property type="term" value="F:kinase activity"/>
    <property type="evidence" value="ECO:0007669"/>
    <property type="project" value="UniProtKB-KW"/>
</dbReference>
<evidence type="ECO:0000313" key="5">
    <source>
        <dbReference type="Proteomes" id="UP001604277"/>
    </source>
</evidence>
<dbReference type="InterPro" id="IPR008271">
    <property type="entry name" value="Ser/Thr_kinase_AS"/>
</dbReference>
<dbReference type="SUPFAM" id="SSF56112">
    <property type="entry name" value="Protein kinase-like (PK-like)"/>
    <property type="match status" value="1"/>
</dbReference>
<accession>A0ABD1R4T1</accession>
<dbReference type="InterPro" id="IPR050823">
    <property type="entry name" value="Plant_Ser_Thr_Prot_Kinase"/>
</dbReference>
<dbReference type="AlphaFoldDB" id="A0ABD1R4T1"/>
<keyword evidence="2" id="KW-0472">Membrane</keyword>